<sequence>LRTSAHYIDSTHGIEDVLQDIRHCENIDHADELDELDEIWQMLNFGRDNYRPGVVSVKQRSSGAASFSTITMAPIRTQWTRLIRFVAAETSQVHIGQPVDASLDVGLAVQQRRPVKAFEIVGSALDPAAQVTKNVLTVKELLSPLAREQIGLVRCLGLNYADHAAEAKLQAPPAPVLFYKPATSIIGPSATITIPKVAQPIEKHLPDYEVELTVVIGKAAKDVSEADALDYVLGYTAGNDVSFRFWQMHVSQWGFSKSFDNTNPIGPTLVSASAIPDPQALPLKTIVNGQTLQDGTTADQIFTVRQTVSFLSQGTTLQPGTVILTGTPKGVGFVRKPPVFLKHGDTVQVWVGGGIGTLINPVVEEGKPSFSAKL</sequence>
<dbReference type="Gene3D" id="3.90.850.10">
    <property type="entry name" value="Fumarylacetoacetase-like, C-terminal domain"/>
    <property type="match status" value="1"/>
</dbReference>
<dbReference type="EMBL" id="SFCI01001385">
    <property type="protein sequence ID" value="TFY75917.1"/>
    <property type="molecule type" value="Genomic_DNA"/>
</dbReference>
<organism evidence="4 5">
    <name type="scientific">Hericium alpestre</name>
    <dbReference type="NCBI Taxonomy" id="135208"/>
    <lineage>
        <taxon>Eukaryota</taxon>
        <taxon>Fungi</taxon>
        <taxon>Dikarya</taxon>
        <taxon>Basidiomycota</taxon>
        <taxon>Agaricomycotina</taxon>
        <taxon>Agaricomycetes</taxon>
        <taxon>Russulales</taxon>
        <taxon>Hericiaceae</taxon>
        <taxon>Hericium</taxon>
    </lineage>
</organism>
<feature type="domain" description="Fumarylacetoacetase-like C-terminal" evidence="3">
    <location>
        <begin position="153"/>
        <end position="363"/>
    </location>
</feature>
<dbReference type="STRING" id="135208.A0A4Y9ZPD9"/>
<evidence type="ECO:0000313" key="5">
    <source>
        <dbReference type="Proteomes" id="UP000298061"/>
    </source>
</evidence>
<name>A0A4Y9ZPD9_9AGAM</name>
<evidence type="ECO:0000256" key="1">
    <source>
        <dbReference type="ARBA" id="ARBA00010211"/>
    </source>
</evidence>
<evidence type="ECO:0000313" key="4">
    <source>
        <dbReference type="EMBL" id="TFY75917.1"/>
    </source>
</evidence>
<dbReference type="SUPFAM" id="SSF56529">
    <property type="entry name" value="FAH"/>
    <property type="match status" value="1"/>
</dbReference>
<dbReference type="InterPro" id="IPR011234">
    <property type="entry name" value="Fumarylacetoacetase-like_C"/>
</dbReference>
<dbReference type="PANTHER" id="PTHR11820:SF7">
    <property type="entry name" value="ACYLPYRUVASE FAHD1, MITOCHONDRIAL"/>
    <property type="match status" value="1"/>
</dbReference>
<dbReference type="AlphaFoldDB" id="A0A4Y9ZPD9"/>
<evidence type="ECO:0000256" key="2">
    <source>
        <dbReference type="ARBA" id="ARBA00022723"/>
    </source>
</evidence>
<dbReference type="PANTHER" id="PTHR11820">
    <property type="entry name" value="ACYLPYRUVASE"/>
    <property type="match status" value="1"/>
</dbReference>
<protein>
    <recommendedName>
        <fullName evidence="3">Fumarylacetoacetase-like C-terminal domain-containing protein</fullName>
    </recommendedName>
</protein>
<gene>
    <name evidence="4" type="ORF">EWM64_g8094</name>
</gene>
<dbReference type="GO" id="GO:0050163">
    <property type="term" value="F:oxaloacetate tautomerase activity"/>
    <property type="evidence" value="ECO:0007669"/>
    <property type="project" value="UniProtKB-ARBA"/>
</dbReference>
<accession>A0A4Y9ZPD9</accession>
<keyword evidence="5" id="KW-1185">Reference proteome</keyword>
<feature type="non-terminal residue" evidence="4">
    <location>
        <position position="1"/>
    </location>
</feature>
<reference evidence="4 5" key="1">
    <citation type="submission" date="2019-02" db="EMBL/GenBank/DDBJ databases">
        <title>Genome sequencing of the rare red list fungi Hericium alpestre (H. flagellum).</title>
        <authorList>
            <person name="Buettner E."/>
            <person name="Kellner H."/>
        </authorList>
    </citation>
    <scope>NUCLEOTIDE SEQUENCE [LARGE SCALE GENOMIC DNA]</scope>
    <source>
        <strain evidence="4 5">DSM 108284</strain>
    </source>
</reference>
<dbReference type="GO" id="GO:0006107">
    <property type="term" value="P:oxaloacetate metabolic process"/>
    <property type="evidence" value="ECO:0007669"/>
    <property type="project" value="UniProtKB-ARBA"/>
</dbReference>
<dbReference type="OrthoDB" id="411064at2759"/>
<dbReference type="InterPro" id="IPR036663">
    <property type="entry name" value="Fumarylacetoacetase_C_sf"/>
</dbReference>
<dbReference type="Pfam" id="PF01557">
    <property type="entry name" value="FAA_hydrolase"/>
    <property type="match status" value="1"/>
</dbReference>
<dbReference type="Proteomes" id="UP000298061">
    <property type="component" value="Unassembled WGS sequence"/>
</dbReference>
<evidence type="ECO:0000259" key="3">
    <source>
        <dbReference type="Pfam" id="PF01557"/>
    </source>
</evidence>
<dbReference type="FunFam" id="3.90.850.10:FF:000002">
    <property type="entry name" value="2-hydroxyhepta-2,4-diene-1,7-dioate isomerase"/>
    <property type="match status" value="1"/>
</dbReference>
<dbReference type="GO" id="GO:0018773">
    <property type="term" value="F:acetylpyruvate hydrolase activity"/>
    <property type="evidence" value="ECO:0007669"/>
    <property type="project" value="TreeGrafter"/>
</dbReference>
<keyword evidence="2" id="KW-0479">Metal-binding</keyword>
<proteinExistence type="inferred from homology"/>
<dbReference type="GO" id="GO:0046872">
    <property type="term" value="F:metal ion binding"/>
    <property type="evidence" value="ECO:0007669"/>
    <property type="project" value="UniProtKB-KW"/>
</dbReference>
<comment type="similarity">
    <text evidence="1">Belongs to the FAH family.</text>
</comment>
<comment type="caution">
    <text evidence="4">The sequence shown here is derived from an EMBL/GenBank/DDBJ whole genome shotgun (WGS) entry which is preliminary data.</text>
</comment>